<feature type="coiled-coil region" evidence="5">
    <location>
        <begin position="101"/>
        <end position="128"/>
    </location>
</feature>
<dbReference type="InterPro" id="IPR058625">
    <property type="entry name" value="MdtA-like_BSH"/>
</dbReference>
<keyword evidence="3" id="KW-0813">Transport</keyword>
<dbReference type="Gene3D" id="2.40.50.100">
    <property type="match status" value="1"/>
</dbReference>
<organism evidence="10 11">
    <name type="scientific">Paracoccus broussonetiae</name>
    <dbReference type="NCBI Taxonomy" id="3075834"/>
    <lineage>
        <taxon>Bacteria</taxon>
        <taxon>Pseudomonadati</taxon>
        <taxon>Pseudomonadota</taxon>
        <taxon>Alphaproteobacteria</taxon>
        <taxon>Rhodobacterales</taxon>
        <taxon>Paracoccaceae</taxon>
        <taxon>Paracoccus</taxon>
    </lineage>
</organism>
<dbReference type="InterPro" id="IPR058627">
    <property type="entry name" value="MdtA-like_C"/>
</dbReference>
<dbReference type="Gene3D" id="6.10.140.1990">
    <property type="match status" value="1"/>
</dbReference>
<gene>
    <name evidence="10" type="ORF">RM190_03580</name>
</gene>
<sequence length="402" mass="41453">MRRYATLALVVAVLLVGGIALRSAGLTPGNAATATYLTAPVLRGDVEVTVMAEGQLKPEKLVAVGAQVSGRITSLAVTLGQQVKAGDLIAEIDSVTQENALRTAQATLANYQAQKDQQQAVLALAEKTLARQDKLLKSNTTAHSDYDSAEEAVSVATAQIAGLDAQIAGAQVAIETAQANLGYTRITAPSDGTVLAVVNQAGQTVNAVQSSPTIVVLGQLDRMNVHAEISEADISRVAVGQKVRFHLLGDTGRSYDSVLQEIAPAPESIVNDSAIDPDSASSSSSEAVYYTGIIPVENPDGALRTYMTAQVSIILGEARDTLTIPSAALGTPSQDGRYPVRVLASDGKVETREIGIGLNDKVVAQVVEGLDEGEQVVTGEATQASATTGNTGGMMGPPPLGG</sequence>
<evidence type="ECO:0000256" key="1">
    <source>
        <dbReference type="ARBA" id="ARBA00004196"/>
    </source>
</evidence>
<name>A0ABU3E9V7_9RHOB</name>
<dbReference type="Pfam" id="PF25876">
    <property type="entry name" value="HH_MFP_RND"/>
    <property type="match status" value="1"/>
</dbReference>
<dbReference type="PANTHER" id="PTHR30469:SF33">
    <property type="entry name" value="SLR1207 PROTEIN"/>
    <property type="match status" value="1"/>
</dbReference>
<evidence type="ECO:0000256" key="2">
    <source>
        <dbReference type="ARBA" id="ARBA00009477"/>
    </source>
</evidence>
<evidence type="ECO:0000313" key="11">
    <source>
        <dbReference type="Proteomes" id="UP001251085"/>
    </source>
</evidence>
<dbReference type="NCBIfam" id="TIGR01730">
    <property type="entry name" value="RND_mfp"/>
    <property type="match status" value="1"/>
</dbReference>
<feature type="domain" description="Multidrug resistance protein MdtA-like C-terminal permuted SH3" evidence="9">
    <location>
        <begin position="321"/>
        <end position="381"/>
    </location>
</feature>
<feature type="domain" description="Multidrug resistance protein MdtA-like alpha-helical hairpin" evidence="7">
    <location>
        <begin position="107"/>
        <end position="184"/>
    </location>
</feature>
<evidence type="ECO:0000256" key="3">
    <source>
        <dbReference type="ARBA" id="ARBA00022448"/>
    </source>
</evidence>
<feature type="domain" description="Multidrug resistance protein MdtA-like barrel-sandwich hybrid" evidence="8">
    <location>
        <begin position="62"/>
        <end position="216"/>
    </location>
</feature>
<comment type="subcellular location">
    <subcellularLocation>
        <location evidence="1">Cell envelope</location>
    </subcellularLocation>
</comment>
<dbReference type="PANTHER" id="PTHR30469">
    <property type="entry name" value="MULTIDRUG RESISTANCE PROTEIN MDTA"/>
    <property type="match status" value="1"/>
</dbReference>
<accession>A0ABU3E9V7</accession>
<dbReference type="Gene3D" id="2.40.420.20">
    <property type="match status" value="1"/>
</dbReference>
<evidence type="ECO:0000256" key="5">
    <source>
        <dbReference type="SAM" id="Coils"/>
    </source>
</evidence>
<evidence type="ECO:0000313" key="10">
    <source>
        <dbReference type="EMBL" id="MDT1060925.1"/>
    </source>
</evidence>
<dbReference type="Pfam" id="PF25967">
    <property type="entry name" value="RND-MFP_C"/>
    <property type="match status" value="1"/>
</dbReference>
<evidence type="ECO:0000259" key="8">
    <source>
        <dbReference type="Pfam" id="PF25917"/>
    </source>
</evidence>
<dbReference type="RefSeq" id="WP_311758031.1">
    <property type="nucleotide sequence ID" value="NZ_JAVRQI010000002.1"/>
</dbReference>
<dbReference type="Proteomes" id="UP001251085">
    <property type="component" value="Unassembled WGS sequence"/>
</dbReference>
<dbReference type="SUPFAM" id="SSF111369">
    <property type="entry name" value="HlyD-like secretion proteins"/>
    <property type="match status" value="1"/>
</dbReference>
<dbReference type="InterPro" id="IPR058624">
    <property type="entry name" value="MdtA-like_HH"/>
</dbReference>
<dbReference type="InterPro" id="IPR030190">
    <property type="entry name" value="MacA_alpha-hairpin_sf"/>
</dbReference>
<evidence type="ECO:0000256" key="6">
    <source>
        <dbReference type="SAM" id="MobiDB-lite"/>
    </source>
</evidence>
<reference evidence="11" key="1">
    <citation type="submission" date="2023-07" db="EMBL/GenBank/DDBJ databases">
        <title>Characterization of two Paracoccaceae strains isolated from Phycosphere and proposal of Xinfangfangia lacusdiani sp. nov.</title>
        <authorList>
            <person name="Deng Y."/>
            <person name="Zhang Y.Q."/>
        </authorList>
    </citation>
    <scope>NUCLEOTIDE SEQUENCE [LARGE SCALE GENOMIC DNA]</scope>
    <source>
        <strain evidence="11">CPCC 101403</strain>
    </source>
</reference>
<keyword evidence="11" id="KW-1185">Reference proteome</keyword>
<keyword evidence="4 5" id="KW-0175">Coiled coil</keyword>
<dbReference type="EMBL" id="JAVRQI010000002">
    <property type="protein sequence ID" value="MDT1060925.1"/>
    <property type="molecule type" value="Genomic_DNA"/>
</dbReference>
<comment type="similarity">
    <text evidence="2">Belongs to the membrane fusion protein (MFP) (TC 8.A.1) family.</text>
</comment>
<protein>
    <submittedName>
        <fullName evidence="10">Efflux RND transporter periplasmic adaptor subunit</fullName>
    </submittedName>
</protein>
<dbReference type="Gene3D" id="2.40.30.170">
    <property type="match status" value="1"/>
</dbReference>
<evidence type="ECO:0000259" key="9">
    <source>
        <dbReference type="Pfam" id="PF25967"/>
    </source>
</evidence>
<proteinExistence type="inferred from homology"/>
<comment type="caution">
    <text evidence="10">The sequence shown here is derived from an EMBL/GenBank/DDBJ whole genome shotgun (WGS) entry which is preliminary data.</text>
</comment>
<evidence type="ECO:0000256" key="4">
    <source>
        <dbReference type="ARBA" id="ARBA00023054"/>
    </source>
</evidence>
<evidence type="ECO:0000259" key="7">
    <source>
        <dbReference type="Pfam" id="PF25876"/>
    </source>
</evidence>
<feature type="region of interest" description="Disordered" evidence="6">
    <location>
        <begin position="380"/>
        <end position="402"/>
    </location>
</feature>
<dbReference type="InterPro" id="IPR006143">
    <property type="entry name" value="RND_pump_MFP"/>
</dbReference>
<dbReference type="Pfam" id="PF25917">
    <property type="entry name" value="BSH_RND"/>
    <property type="match status" value="1"/>
</dbReference>